<dbReference type="NCBIfam" id="NF002650">
    <property type="entry name" value="PRK02318.2-2"/>
    <property type="match status" value="1"/>
</dbReference>
<dbReference type="GO" id="GO:0019592">
    <property type="term" value="P:mannitol catabolic process"/>
    <property type="evidence" value="ECO:0007669"/>
    <property type="project" value="TreeGrafter"/>
</dbReference>
<protein>
    <recommendedName>
        <fullName evidence="3 6">Mannitol-1-phosphate 5-dehydrogenase</fullName>
        <ecNumber evidence="2 6">1.1.1.17</ecNumber>
    </recommendedName>
</protein>
<dbReference type="EC" id="1.1.1.17" evidence="2 6"/>
<dbReference type="FunFam" id="1.10.1040.10:FF:000009">
    <property type="entry name" value="Mannitol-1-phosphate 5-dehydrogenase"/>
    <property type="match status" value="1"/>
</dbReference>
<dbReference type="Proteomes" id="UP000295793">
    <property type="component" value="Unassembled WGS sequence"/>
</dbReference>
<keyword evidence="10" id="KW-1185">Reference proteome</keyword>
<dbReference type="OrthoDB" id="271711at2"/>
<dbReference type="HAMAP" id="MF_00196">
    <property type="entry name" value="Mannitol_dehydrog"/>
    <property type="match status" value="1"/>
</dbReference>
<dbReference type="NCBIfam" id="NF002647">
    <property type="entry name" value="PRK02318.1-3"/>
    <property type="match status" value="1"/>
</dbReference>
<dbReference type="InterPro" id="IPR023027">
    <property type="entry name" value="Mannitol_DH_CS"/>
</dbReference>
<name>A0A4R3I0Q7_9GAMM</name>
<evidence type="ECO:0000256" key="3">
    <source>
        <dbReference type="ARBA" id="ARBA00016219"/>
    </source>
</evidence>
<organism evidence="9 10">
    <name type="scientific">Reinekea marinisedimentorum</name>
    <dbReference type="NCBI Taxonomy" id="230495"/>
    <lineage>
        <taxon>Bacteria</taxon>
        <taxon>Pseudomonadati</taxon>
        <taxon>Pseudomonadota</taxon>
        <taxon>Gammaproteobacteria</taxon>
        <taxon>Oceanospirillales</taxon>
        <taxon>Saccharospirillaceae</taxon>
        <taxon>Reinekea</taxon>
    </lineage>
</organism>
<feature type="binding site" evidence="6">
    <location>
        <begin position="3"/>
        <end position="14"/>
    </location>
    <ligand>
        <name>NAD(+)</name>
        <dbReference type="ChEBI" id="CHEBI:57540"/>
    </ligand>
</feature>
<dbReference type="SUPFAM" id="SSF51735">
    <property type="entry name" value="NAD(P)-binding Rossmann-fold domains"/>
    <property type="match status" value="1"/>
</dbReference>
<evidence type="ECO:0000259" key="8">
    <source>
        <dbReference type="Pfam" id="PF08125"/>
    </source>
</evidence>
<evidence type="ECO:0000259" key="7">
    <source>
        <dbReference type="Pfam" id="PF01232"/>
    </source>
</evidence>
<dbReference type="PROSITE" id="PS00974">
    <property type="entry name" value="MANNITOL_DHGENASE"/>
    <property type="match status" value="1"/>
</dbReference>
<dbReference type="NCBIfam" id="NF002646">
    <property type="entry name" value="PRK02318.1-2"/>
    <property type="match status" value="1"/>
</dbReference>
<dbReference type="PANTHER" id="PTHR30524:SF0">
    <property type="entry name" value="ALTRONATE OXIDOREDUCTASE-RELATED"/>
    <property type="match status" value="1"/>
</dbReference>
<dbReference type="NCBIfam" id="NF002652">
    <property type="entry name" value="PRK02318.2-5"/>
    <property type="match status" value="1"/>
</dbReference>
<dbReference type="InterPro" id="IPR036291">
    <property type="entry name" value="NAD(P)-bd_dom_sf"/>
</dbReference>
<dbReference type="InterPro" id="IPR013328">
    <property type="entry name" value="6PGD_dom2"/>
</dbReference>
<comment type="similarity">
    <text evidence="1 6">Belongs to the mannitol dehydrogenase family.</text>
</comment>
<dbReference type="EMBL" id="SLZR01000016">
    <property type="protein sequence ID" value="TCS38251.1"/>
    <property type="molecule type" value="Genomic_DNA"/>
</dbReference>
<dbReference type="PANTHER" id="PTHR30524">
    <property type="entry name" value="MANNITOL-1-PHOSPHATE 5-DEHYDROGENASE"/>
    <property type="match status" value="1"/>
</dbReference>
<evidence type="ECO:0000256" key="6">
    <source>
        <dbReference type="HAMAP-Rule" id="MF_00196"/>
    </source>
</evidence>
<dbReference type="InterPro" id="IPR008927">
    <property type="entry name" value="6-PGluconate_DH-like_C_sf"/>
</dbReference>
<dbReference type="PRINTS" id="PR00084">
    <property type="entry name" value="MTLDHDRGNASE"/>
</dbReference>
<accession>A0A4R3I0Q7</accession>
<proteinExistence type="inferred from homology"/>
<sequence length="383" mass="41781">MKDLHFGAGNIGRGFIGKVLADAGVHVTFADVADDLINQLKEKKTYNVKVVGSECRTEAVSNVDAVNSKDADAVIAQVATVDLITTAVGPTVLNIIAKTIADGLAKRIEDGNEGFLNIIACENMVRGTTHLKNEVLKHLDEKYHAKVEELVGFADSAVDRIVPPADSEDPLEVTVEEFSEWIVDQTQFKGDVPNIKGMELTDNLMAFVERKLFTLNTGHLITAYLGALAGHNTIREAIEDEAVKADVQAAMEESGEVLIRRYGFEADAHAAYIQKILGRFANPYLVDEIDRVGRQPIRKLGPADRLTKPLLGTMEYGIANDHLIKGMAAAFFYVNEDDPQAVELQAMFAEKGLKETLAHYSELPVDSSEVARVEAAYQALKSA</sequence>
<keyword evidence="4 6" id="KW-0560">Oxidoreductase</keyword>
<feature type="domain" description="Mannitol dehydrogenase C-terminal" evidence="8">
    <location>
        <begin position="203"/>
        <end position="380"/>
    </location>
</feature>
<comment type="caution">
    <text evidence="9">The sequence shown here is derived from an EMBL/GenBank/DDBJ whole genome shotgun (WGS) entry which is preliminary data.</text>
</comment>
<evidence type="ECO:0000256" key="1">
    <source>
        <dbReference type="ARBA" id="ARBA00006541"/>
    </source>
</evidence>
<keyword evidence="5 6" id="KW-0520">NAD</keyword>
<dbReference type="GO" id="GO:0005829">
    <property type="term" value="C:cytosol"/>
    <property type="evidence" value="ECO:0007669"/>
    <property type="project" value="TreeGrafter"/>
</dbReference>
<evidence type="ECO:0000313" key="9">
    <source>
        <dbReference type="EMBL" id="TCS38251.1"/>
    </source>
</evidence>
<feature type="domain" description="Mannitol dehydrogenase N-terminal" evidence="7">
    <location>
        <begin position="2"/>
        <end position="196"/>
    </location>
</feature>
<evidence type="ECO:0000256" key="2">
    <source>
        <dbReference type="ARBA" id="ARBA00012939"/>
    </source>
</evidence>
<dbReference type="InterPro" id="IPR023028">
    <property type="entry name" value="Mannitol_1_phos_5_DH"/>
</dbReference>
<dbReference type="GO" id="GO:0008926">
    <property type="term" value="F:mannitol-1-phosphate 5-dehydrogenase activity"/>
    <property type="evidence" value="ECO:0007669"/>
    <property type="project" value="UniProtKB-UniRule"/>
</dbReference>
<dbReference type="InterPro" id="IPR013118">
    <property type="entry name" value="Mannitol_DH_C"/>
</dbReference>
<dbReference type="AlphaFoldDB" id="A0A4R3I0Q7"/>
<comment type="catalytic activity">
    <reaction evidence="6">
        <text>D-mannitol 1-phosphate + NAD(+) = beta-D-fructose 6-phosphate + NADH + H(+)</text>
        <dbReference type="Rhea" id="RHEA:19661"/>
        <dbReference type="ChEBI" id="CHEBI:15378"/>
        <dbReference type="ChEBI" id="CHEBI:57540"/>
        <dbReference type="ChEBI" id="CHEBI:57634"/>
        <dbReference type="ChEBI" id="CHEBI:57945"/>
        <dbReference type="ChEBI" id="CHEBI:61381"/>
        <dbReference type="EC" id="1.1.1.17"/>
    </reaction>
</comment>
<evidence type="ECO:0000256" key="4">
    <source>
        <dbReference type="ARBA" id="ARBA00023002"/>
    </source>
</evidence>
<dbReference type="InterPro" id="IPR000669">
    <property type="entry name" value="Mannitol_DH"/>
</dbReference>
<dbReference type="Gene3D" id="3.40.50.720">
    <property type="entry name" value="NAD(P)-binding Rossmann-like Domain"/>
    <property type="match status" value="1"/>
</dbReference>
<dbReference type="FunFam" id="3.40.50.720:FF:000075">
    <property type="entry name" value="Mannitol-1-phosphate 5-dehydrogenase"/>
    <property type="match status" value="1"/>
</dbReference>
<reference evidence="9 10" key="1">
    <citation type="submission" date="2019-03" db="EMBL/GenBank/DDBJ databases">
        <title>Genomic Encyclopedia of Archaeal and Bacterial Type Strains, Phase II (KMG-II): from individual species to whole genera.</title>
        <authorList>
            <person name="Goeker M."/>
        </authorList>
    </citation>
    <scope>NUCLEOTIDE SEQUENCE [LARGE SCALE GENOMIC DNA]</scope>
    <source>
        <strain evidence="9 10">DSM 15388</strain>
    </source>
</reference>
<evidence type="ECO:0000256" key="5">
    <source>
        <dbReference type="ARBA" id="ARBA00023027"/>
    </source>
</evidence>
<dbReference type="Pfam" id="PF01232">
    <property type="entry name" value="Mannitol_dh"/>
    <property type="match status" value="1"/>
</dbReference>
<dbReference type="InterPro" id="IPR013131">
    <property type="entry name" value="Mannitol_DH_N"/>
</dbReference>
<dbReference type="RefSeq" id="WP_132702997.1">
    <property type="nucleotide sequence ID" value="NZ_SLZR01000016.1"/>
</dbReference>
<dbReference type="Pfam" id="PF08125">
    <property type="entry name" value="Mannitol_dh_C"/>
    <property type="match status" value="1"/>
</dbReference>
<evidence type="ECO:0000313" key="10">
    <source>
        <dbReference type="Proteomes" id="UP000295793"/>
    </source>
</evidence>
<dbReference type="Gene3D" id="1.10.1040.10">
    <property type="entry name" value="N-(1-d-carboxylethyl)-l-norvaline Dehydrogenase, domain 2"/>
    <property type="match status" value="1"/>
</dbReference>
<dbReference type="SUPFAM" id="SSF48179">
    <property type="entry name" value="6-phosphogluconate dehydrogenase C-terminal domain-like"/>
    <property type="match status" value="1"/>
</dbReference>
<gene>
    <name evidence="6" type="primary">mtlD</name>
    <name evidence="9" type="ORF">BCF53_11662</name>
</gene>